<dbReference type="EMBL" id="JAUHHV010000001">
    <property type="protein sequence ID" value="KAK1438689.1"/>
    <property type="molecule type" value="Genomic_DNA"/>
</dbReference>
<dbReference type="AlphaFoldDB" id="A0AAD8LA90"/>
<name>A0AAD8LA90_TARER</name>
<dbReference type="Proteomes" id="UP001229421">
    <property type="component" value="Unassembled WGS sequence"/>
</dbReference>
<sequence>MQEDEFEFAGLRCERGKCKLSEGMILLLDRIWEETSLNCGGKTGVERRYFNPCEIELSLAQLWGLSGTWRREKRKKKLPNNRPKKIQPQGFYGQDLVSALMDGRDQISRVVTLTGSNIIYNR</sequence>
<organism evidence="1 2">
    <name type="scientific">Tagetes erecta</name>
    <name type="common">African marigold</name>
    <dbReference type="NCBI Taxonomy" id="13708"/>
    <lineage>
        <taxon>Eukaryota</taxon>
        <taxon>Viridiplantae</taxon>
        <taxon>Streptophyta</taxon>
        <taxon>Embryophyta</taxon>
        <taxon>Tracheophyta</taxon>
        <taxon>Spermatophyta</taxon>
        <taxon>Magnoliopsida</taxon>
        <taxon>eudicotyledons</taxon>
        <taxon>Gunneridae</taxon>
        <taxon>Pentapetalae</taxon>
        <taxon>asterids</taxon>
        <taxon>campanulids</taxon>
        <taxon>Asterales</taxon>
        <taxon>Asteraceae</taxon>
        <taxon>Asteroideae</taxon>
        <taxon>Heliantheae alliance</taxon>
        <taxon>Tageteae</taxon>
        <taxon>Tagetes</taxon>
    </lineage>
</organism>
<accession>A0AAD8LA90</accession>
<proteinExistence type="predicted"/>
<evidence type="ECO:0000313" key="2">
    <source>
        <dbReference type="Proteomes" id="UP001229421"/>
    </source>
</evidence>
<keyword evidence="2" id="KW-1185">Reference proteome</keyword>
<evidence type="ECO:0000313" key="1">
    <source>
        <dbReference type="EMBL" id="KAK1438689.1"/>
    </source>
</evidence>
<reference evidence="1" key="1">
    <citation type="journal article" date="2023" name="bioRxiv">
        <title>Improved chromosome-level genome assembly for marigold (Tagetes erecta).</title>
        <authorList>
            <person name="Jiang F."/>
            <person name="Yuan L."/>
            <person name="Wang S."/>
            <person name="Wang H."/>
            <person name="Xu D."/>
            <person name="Wang A."/>
            <person name="Fan W."/>
        </authorList>
    </citation>
    <scope>NUCLEOTIDE SEQUENCE</scope>
    <source>
        <strain evidence="1">WSJ</strain>
        <tissue evidence="1">Leaf</tissue>
    </source>
</reference>
<gene>
    <name evidence="1" type="ORF">QVD17_04499</name>
</gene>
<protein>
    <submittedName>
        <fullName evidence="1">Uncharacterized protein</fullName>
    </submittedName>
</protein>
<comment type="caution">
    <text evidence="1">The sequence shown here is derived from an EMBL/GenBank/DDBJ whole genome shotgun (WGS) entry which is preliminary data.</text>
</comment>